<accession>A0A4Q1HNK1</accession>
<dbReference type="OrthoDB" id="9811073at2"/>
<protein>
    <submittedName>
        <fullName evidence="2">DNA polymerase III subunit delta</fullName>
    </submittedName>
</protein>
<dbReference type="GO" id="GO:0008408">
    <property type="term" value="F:3'-5' exonuclease activity"/>
    <property type="evidence" value="ECO:0007669"/>
    <property type="project" value="InterPro"/>
</dbReference>
<dbReference type="RefSeq" id="WP_129148456.1">
    <property type="nucleotide sequence ID" value="NZ_JBHSDO010000016.1"/>
</dbReference>
<dbReference type="InterPro" id="IPR027417">
    <property type="entry name" value="P-loop_NTPase"/>
</dbReference>
<dbReference type="GO" id="GO:0003887">
    <property type="term" value="F:DNA-directed DNA polymerase activity"/>
    <property type="evidence" value="ECO:0007669"/>
    <property type="project" value="InterPro"/>
</dbReference>
<dbReference type="NCBIfam" id="TIGR00678">
    <property type="entry name" value="holB"/>
    <property type="match status" value="1"/>
</dbReference>
<keyword evidence="3" id="KW-1185">Reference proteome</keyword>
<proteinExistence type="predicted"/>
<dbReference type="SUPFAM" id="SSF52540">
    <property type="entry name" value="P-loop containing nucleoside triphosphate hydrolases"/>
    <property type="match status" value="1"/>
</dbReference>
<feature type="region of interest" description="Disordered" evidence="1">
    <location>
        <begin position="109"/>
        <end position="134"/>
    </location>
</feature>
<dbReference type="EMBL" id="PYAL01000001">
    <property type="protein sequence ID" value="RXN92489.1"/>
    <property type="molecule type" value="Genomic_DNA"/>
</dbReference>
<dbReference type="GO" id="GO:0006261">
    <property type="term" value="P:DNA-templated DNA replication"/>
    <property type="evidence" value="ECO:0007669"/>
    <property type="project" value="TreeGrafter"/>
</dbReference>
<dbReference type="Proteomes" id="UP000290849">
    <property type="component" value="Unassembled WGS sequence"/>
</dbReference>
<dbReference type="PANTHER" id="PTHR11669">
    <property type="entry name" value="REPLICATION FACTOR C / DNA POLYMERASE III GAMMA-TAU SUBUNIT"/>
    <property type="match status" value="1"/>
</dbReference>
<evidence type="ECO:0000313" key="3">
    <source>
        <dbReference type="Proteomes" id="UP000290849"/>
    </source>
</evidence>
<evidence type="ECO:0000256" key="1">
    <source>
        <dbReference type="SAM" id="MobiDB-lite"/>
    </source>
</evidence>
<dbReference type="GO" id="GO:0009360">
    <property type="term" value="C:DNA polymerase III complex"/>
    <property type="evidence" value="ECO:0007669"/>
    <property type="project" value="TreeGrafter"/>
</dbReference>
<evidence type="ECO:0000313" key="2">
    <source>
        <dbReference type="EMBL" id="RXN92489.1"/>
    </source>
</evidence>
<dbReference type="InterPro" id="IPR004622">
    <property type="entry name" value="DNA_pol_HolB"/>
</dbReference>
<dbReference type="Pfam" id="PF13177">
    <property type="entry name" value="DNA_pol3_delta2"/>
    <property type="match status" value="1"/>
</dbReference>
<dbReference type="PANTHER" id="PTHR11669:SF8">
    <property type="entry name" value="DNA POLYMERASE III SUBUNIT DELTA"/>
    <property type="match status" value="1"/>
</dbReference>
<dbReference type="InterPro" id="IPR050238">
    <property type="entry name" value="DNA_Rep/Repair_Clamp_Loader"/>
</dbReference>
<sequence length="373" mass="39221">MTATRQAATAAGAAPAEAKSANIARFLPWQEEIARNWLRQRERFAHAWLVHGLAGIGKLQFAAAAAASLLCEAPQDGLACGACHACTWVAAGNHPDLRRVRPEAVALEEGAEAAAEAGEDAGEPAAGGGAAKRAPSKEIRIDQLRALESWFNTATHRGGWRVALIYPAQAMNVVSANALLKVLEEPPPHTIFLLVADAPDRLLPTLLSRCRRLPLPTPAPSAARAWLQAQGIDDAGDWLAAAGGAPLGALRLAQSGEAACPAWLEQLLLPLANGKGSDVGVLADQLEKLPAAQWIDALQRLYVDLMLAGAGAAPRYFPGLAEPVARTAARAAPARLAETARWLTRQRGLAGHPLNAKLFAHAALQRVVLSCQA</sequence>
<name>A0A4Q1HNK1_9BURK</name>
<dbReference type="AlphaFoldDB" id="A0A4Q1HNK1"/>
<comment type="caution">
    <text evidence="2">The sequence shown here is derived from an EMBL/GenBank/DDBJ whole genome shotgun (WGS) entry which is preliminary data.</text>
</comment>
<reference evidence="2 3" key="1">
    <citation type="journal article" date="2017" name="Int. J. Syst. Evol. Microbiol.">
        <title>Achromobacter aloeverae sp. nov., isolated from the root of Aloe vera (L.) Burm.f.</title>
        <authorList>
            <person name="Kuncharoen N."/>
            <person name="Muramatsu Y."/>
            <person name="Shibata C."/>
            <person name="Kamakura Y."/>
            <person name="Nakagawa Y."/>
            <person name="Tanasupawat S."/>
        </authorList>
    </citation>
    <scope>NUCLEOTIDE SEQUENCE [LARGE SCALE GENOMIC DNA]</scope>
    <source>
        <strain evidence="2 3">AVA-1</strain>
    </source>
</reference>
<organism evidence="2 3">
    <name type="scientific">Achromobacter aloeverae</name>
    <dbReference type="NCBI Taxonomy" id="1750518"/>
    <lineage>
        <taxon>Bacteria</taxon>
        <taxon>Pseudomonadati</taxon>
        <taxon>Pseudomonadota</taxon>
        <taxon>Betaproteobacteria</taxon>
        <taxon>Burkholderiales</taxon>
        <taxon>Alcaligenaceae</taxon>
        <taxon>Achromobacter</taxon>
    </lineage>
</organism>
<dbReference type="Gene3D" id="3.40.50.300">
    <property type="entry name" value="P-loop containing nucleotide triphosphate hydrolases"/>
    <property type="match status" value="1"/>
</dbReference>
<gene>
    <name evidence="2" type="primary">holB</name>
    <name evidence="2" type="ORF">C7R54_01665</name>
</gene>